<evidence type="ECO:0000313" key="2">
    <source>
        <dbReference type="EMBL" id="GBM97070.1"/>
    </source>
</evidence>
<gene>
    <name evidence="2" type="ORF">AVEN_134359_1</name>
</gene>
<keyword evidence="3" id="KW-1185">Reference proteome</keyword>
<name>A0A4Y2K3V1_ARAVE</name>
<evidence type="ECO:0000313" key="3">
    <source>
        <dbReference type="Proteomes" id="UP000499080"/>
    </source>
</evidence>
<proteinExistence type="predicted"/>
<evidence type="ECO:0000256" key="1">
    <source>
        <dbReference type="SAM" id="Phobius"/>
    </source>
</evidence>
<sequence length="105" mass="12168">MAVSALSKREFMDYSRQHQQLVPAWFLFFGRCCWIFTVLNAIQVVGLHPVKRLLKPEGTVSVGLDLPFREAYRHIVLEQSTIVTLEGSVWTRESDVTMFCLFVYL</sequence>
<organism evidence="2 3">
    <name type="scientific">Araneus ventricosus</name>
    <name type="common">Orbweaver spider</name>
    <name type="synonym">Epeira ventricosa</name>
    <dbReference type="NCBI Taxonomy" id="182803"/>
    <lineage>
        <taxon>Eukaryota</taxon>
        <taxon>Metazoa</taxon>
        <taxon>Ecdysozoa</taxon>
        <taxon>Arthropoda</taxon>
        <taxon>Chelicerata</taxon>
        <taxon>Arachnida</taxon>
        <taxon>Araneae</taxon>
        <taxon>Araneomorphae</taxon>
        <taxon>Entelegynae</taxon>
        <taxon>Araneoidea</taxon>
        <taxon>Araneidae</taxon>
        <taxon>Araneus</taxon>
    </lineage>
</organism>
<comment type="caution">
    <text evidence="2">The sequence shown here is derived from an EMBL/GenBank/DDBJ whole genome shotgun (WGS) entry which is preliminary data.</text>
</comment>
<accession>A0A4Y2K3V1</accession>
<reference evidence="2 3" key="1">
    <citation type="journal article" date="2019" name="Sci. Rep.">
        <title>Orb-weaving spider Araneus ventricosus genome elucidates the spidroin gene catalogue.</title>
        <authorList>
            <person name="Kono N."/>
            <person name="Nakamura H."/>
            <person name="Ohtoshi R."/>
            <person name="Moran D.A.P."/>
            <person name="Shinohara A."/>
            <person name="Yoshida Y."/>
            <person name="Fujiwara M."/>
            <person name="Mori M."/>
            <person name="Tomita M."/>
            <person name="Arakawa K."/>
        </authorList>
    </citation>
    <scope>NUCLEOTIDE SEQUENCE [LARGE SCALE GENOMIC DNA]</scope>
</reference>
<protein>
    <submittedName>
        <fullName evidence="2">Uncharacterized protein</fullName>
    </submittedName>
</protein>
<keyword evidence="1" id="KW-1133">Transmembrane helix</keyword>
<keyword evidence="1" id="KW-0472">Membrane</keyword>
<feature type="transmembrane region" description="Helical" evidence="1">
    <location>
        <begin position="21"/>
        <end position="42"/>
    </location>
</feature>
<keyword evidence="1" id="KW-0812">Transmembrane</keyword>
<dbReference type="EMBL" id="BGPR01004202">
    <property type="protein sequence ID" value="GBM97070.1"/>
    <property type="molecule type" value="Genomic_DNA"/>
</dbReference>
<dbReference type="Proteomes" id="UP000499080">
    <property type="component" value="Unassembled WGS sequence"/>
</dbReference>
<dbReference type="AlphaFoldDB" id="A0A4Y2K3V1"/>